<comment type="caution">
    <text evidence="1">The sequence shown here is derived from an EMBL/GenBank/DDBJ whole genome shotgun (WGS) entry which is preliminary data.</text>
</comment>
<dbReference type="InterPro" id="IPR027417">
    <property type="entry name" value="P-loop_NTPase"/>
</dbReference>
<dbReference type="SUPFAM" id="SSF52540">
    <property type="entry name" value="P-loop containing nucleoside triphosphate hydrolases"/>
    <property type="match status" value="1"/>
</dbReference>
<organism evidence="1 2">
    <name type="scientific">Nocardioides pinisoli</name>
    <dbReference type="NCBI Taxonomy" id="2950279"/>
    <lineage>
        <taxon>Bacteria</taxon>
        <taxon>Bacillati</taxon>
        <taxon>Actinomycetota</taxon>
        <taxon>Actinomycetes</taxon>
        <taxon>Propionibacteriales</taxon>
        <taxon>Nocardioidaceae</taxon>
        <taxon>Nocardioides</taxon>
    </lineage>
</organism>
<evidence type="ECO:0000313" key="2">
    <source>
        <dbReference type="Proteomes" id="UP001204524"/>
    </source>
</evidence>
<gene>
    <name evidence="1" type="ORF">NCI01_20505</name>
</gene>
<reference evidence="1 2" key="1">
    <citation type="submission" date="2022-06" db="EMBL/GenBank/DDBJ databases">
        <authorList>
            <person name="So Y."/>
        </authorList>
    </citation>
    <scope>NUCLEOTIDE SEQUENCE [LARGE SCALE GENOMIC DNA]</scope>
    <source>
        <strain evidence="1 2">STR3</strain>
    </source>
</reference>
<protein>
    <submittedName>
        <fullName evidence="1">AAA family ATPase</fullName>
    </submittedName>
</protein>
<dbReference type="RefSeq" id="WP_254183345.1">
    <property type="nucleotide sequence ID" value="NZ_JANARS010000012.1"/>
</dbReference>
<dbReference type="Gene3D" id="3.40.50.300">
    <property type="entry name" value="P-loop containing nucleotide triphosphate hydrolases"/>
    <property type="match status" value="1"/>
</dbReference>
<name>A0ABT1L2E8_9ACTN</name>
<dbReference type="Pfam" id="PF13671">
    <property type="entry name" value="AAA_33"/>
    <property type="match status" value="1"/>
</dbReference>
<keyword evidence="2" id="KW-1185">Reference proteome</keyword>
<dbReference type="NCBIfam" id="NF005253">
    <property type="entry name" value="PRK06762.1-4"/>
    <property type="match status" value="1"/>
</dbReference>
<sequence length="177" mass="19590">MVGTPGTALVVLRGNSGSGKTTVARALQQRLGRDRLAVISQDVVRREVLWAHDTPGNPAIDLMDLMARFALDRGLSVVVEGILHPDRYGDMLRRLARDHLGRTVAYFWDLPFEETLRRHRTKTKAAEFGAAEMRDWWYGRALVDGLQETCIGADASTADVLGVVSADCGWDTAREAR</sequence>
<dbReference type="EMBL" id="JANARS010000012">
    <property type="protein sequence ID" value="MCP3424188.1"/>
    <property type="molecule type" value="Genomic_DNA"/>
</dbReference>
<dbReference type="Proteomes" id="UP001204524">
    <property type="component" value="Unassembled WGS sequence"/>
</dbReference>
<evidence type="ECO:0000313" key="1">
    <source>
        <dbReference type="EMBL" id="MCP3424188.1"/>
    </source>
</evidence>
<accession>A0ABT1L2E8</accession>
<proteinExistence type="predicted"/>